<dbReference type="GO" id="GO:0022857">
    <property type="term" value="F:transmembrane transporter activity"/>
    <property type="evidence" value="ECO:0007669"/>
    <property type="project" value="TreeGrafter"/>
</dbReference>
<dbReference type="PANTHER" id="PTHR10283">
    <property type="entry name" value="SOLUTE CARRIER FAMILY 13 MEMBER"/>
    <property type="match status" value="1"/>
</dbReference>
<dbReference type="GO" id="GO:0005886">
    <property type="term" value="C:plasma membrane"/>
    <property type="evidence" value="ECO:0007669"/>
    <property type="project" value="TreeGrafter"/>
</dbReference>
<reference evidence="6 7" key="1">
    <citation type="submission" date="2020-05" db="EMBL/GenBank/DDBJ databases">
        <title>Horizontal transmission and recombination maintain forever young bacterial symbiont genomes.</title>
        <authorList>
            <person name="Russell S.L."/>
            <person name="Pepper-Tunick E."/>
            <person name="Svedberg J."/>
            <person name="Byrne A."/>
            <person name="Ruelas Castillo J."/>
            <person name="Vollmers C."/>
            <person name="Beinart R.A."/>
            <person name="Corbett-Detig R."/>
        </authorList>
    </citation>
    <scope>NUCLEOTIDE SEQUENCE [LARGE SCALE GENOMIC DNA]</scope>
    <source>
        <strain evidence="6">4727-3</strain>
    </source>
</reference>
<name>A0A7Z0SDW9_9GAMM</name>
<dbReference type="EMBL" id="JACCHS010000102">
    <property type="protein sequence ID" value="NYT47184.1"/>
    <property type="molecule type" value="Genomic_DNA"/>
</dbReference>
<accession>A0A7Z0SDW9</accession>
<feature type="transmembrane region" description="Helical" evidence="5">
    <location>
        <begin position="40"/>
        <end position="64"/>
    </location>
</feature>
<keyword evidence="4 5" id="KW-0472">Membrane</keyword>
<evidence type="ECO:0000313" key="7">
    <source>
        <dbReference type="Proteomes" id="UP000537890"/>
    </source>
</evidence>
<keyword evidence="3 5" id="KW-1133">Transmembrane helix</keyword>
<comment type="caution">
    <text evidence="6">The sequence shown here is derived from an EMBL/GenBank/DDBJ whole genome shotgun (WGS) entry which is preliminary data.</text>
</comment>
<proteinExistence type="predicted"/>
<organism evidence="6 7">
    <name type="scientific">Candidatus Methanofishera endochildressiae</name>
    <dbReference type="NCBI Taxonomy" id="2738884"/>
    <lineage>
        <taxon>Bacteria</taxon>
        <taxon>Pseudomonadati</taxon>
        <taxon>Pseudomonadota</taxon>
        <taxon>Gammaproteobacteria</taxon>
        <taxon>Candidatus Methanofishera</taxon>
    </lineage>
</organism>
<evidence type="ECO:0000256" key="4">
    <source>
        <dbReference type="ARBA" id="ARBA00023136"/>
    </source>
</evidence>
<keyword evidence="2 5" id="KW-0812">Transmembrane</keyword>
<comment type="subcellular location">
    <subcellularLocation>
        <location evidence="1">Membrane</location>
        <topology evidence="1">Multi-pass membrane protein</topology>
    </subcellularLocation>
</comment>
<evidence type="ECO:0000256" key="2">
    <source>
        <dbReference type="ARBA" id="ARBA00022692"/>
    </source>
</evidence>
<evidence type="ECO:0000256" key="5">
    <source>
        <dbReference type="SAM" id="Phobius"/>
    </source>
</evidence>
<evidence type="ECO:0000313" key="6">
    <source>
        <dbReference type="EMBL" id="NYT47184.1"/>
    </source>
</evidence>
<sequence>MQKIGLILGPMLFLGSLLWTDFSPENPLLTPMIAVTSLMVVWWITEAIPLFATALLPMIFYPLLGILRSSAIAPVYFNSTIFLFLGGFYLEH</sequence>
<evidence type="ECO:0000256" key="3">
    <source>
        <dbReference type="ARBA" id="ARBA00022989"/>
    </source>
</evidence>
<dbReference type="PANTHER" id="PTHR10283:SF82">
    <property type="entry name" value="SOLUTE CARRIER FAMILY 13 MEMBER 2"/>
    <property type="match status" value="1"/>
</dbReference>
<dbReference type="Proteomes" id="UP000537890">
    <property type="component" value="Unassembled WGS sequence"/>
</dbReference>
<gene>
    <name evidence="6" type="ORF">H0A75_05990</name>
</gene>
<feature type="transmembrane region" description="Helical" evidence="5">
    <location>
        <begin position="71"/>
        <end position="90"/>
    </location>
</feature>
<protein>
    <submittedName>
        <fullName evidence="6">Anion permease</fullName>
    </submittedName>
</protein>
<evidence type="ECO:0000256" key="1">
    <source>
        <dbReference type="ARBA" id="ARBA00004141"/>
    </source>
</evidence>
<dbReference type="AlphaFoldDB" id="A0A7Z0SDW9"/>